<evidence type="ECO:0000313" key="3">
    <source>
        <dbReference type="Proteomes" id="UP000053144"/>
    </source>
</evidence>
<proteinExistence type="predicted"/>
<gene>
    <name evidence="2" type="ORF">LR48_Vigan08g157600</name>
</gene>
<feature type="compositionally biased region" description="Basic and acidic residues" evidence="1">
    <location>
        <begin position="36"/>
        <end position="51"/>
    </location>
</feature>
<accession>A0A0L9V7U0</accession>
<protein>
    <submittedName>
        <fullName evidence="2">Uncharacterized protein</fullName>
    </submittedName>
</protein>
<dbReference type="EMBL" id="CM003378">
    <property type="protein sequence ID" value="KOM50749.1"/>
    <property type="molecule type" value="Genomic_DNA"/>
</dbReference>
<dbReference type="Gramene" id="KOM50749">
    <property type="protein sequence ID" value="KOM50749"/>
    <property type="gene ID" value="LR48_Vigan08g157600"/>
</dbReference>
<reference evidence="3" key="1">
    <citation type="journal article" date="2015" name="Proc. Natl. Acad. Sci. U.S.A.">
        <title>Genome sequencing of adzuki bean (Vigna angularis) provides insight into high starch and low fat accumulation and domestication.</title>
        <authorList>
            <person name="Yang K."/>
            <person name="Tian Z."/>
            <person name="Chen C."/>
            <person name="Luo L."/>
            <person name="Zhao B."/>
            <person name="Wang Z."/>
            <person name="Yu L."/>
            <person name="Li Y."/>
            <person name="Sun Y."/>
            <person name="Li W."/>
            <person name="Chen Y."/>
            <person name="Li Y."/>
            <person name="Zhang Y."/>
            <person name="Ai D."/>
            <person name="Zhao J."/>
            <person name="Shang C."/>
            <person name="Ma Y."/>
            <person name="Wu B."/>
            <person name="Wang M."/>
            <person name="Gao L."/>
            <person name="Sun D."/>
            <person name="Zhang P."/>
            <person name="Guo F."/>
            <person name="Wang W."/>
            <person name="Li Y."/>
            <person name="Wang J."/>
            <person name="Varshney R.K."/>
            <person name="Wang J."/>
            <person name="Ling H.Q."/>
            <person name="Wan P."/>
        </authorList>
    </citation>
    <scope>NUCLEOTIDE SEQUENCE</scope>
    <source>
        <strain evidence="3">cv. Jingnong 6</strain>
    </source>
</reference>
<organism evidence="2 3">
    <name type="scientific">Phaseolus angularis</name>
    <name type="common">Azuki bean</name>
    <name type="synonym">Vigna angularis</name>
    <dbReference type="NCBI Taxonomy" id="3914"/>
    <lineage>
        <taxon>Eukaryota</taxon>
        <taxon>Viridiplantae</taxon>
        <taxon>Streptophyta</taxon>
        <taxon>Embryophyta</taxon>
        <taxon>Tracheophyta</taxon>
        <taxon>Spermatophyta</taxon>
        <taxon>Magnoliopsida</taxon>
        <taxon>eudicotyledons</taxon>
        <taxon>Gunneridae</taxon>
        <taxon>Pentapetalae</taxon>
        <taxon>rosids</taxon>
        <taxon>fabids</taxon>
        <taxon>Fabales</taxon>
        <taxon>Fabaceae</taxon>
        <taxon>Papilionoideae</taxon>
        <taxon>50 kb inversion clade</taxon>
        <taxon>NPAAA clade</taxon>
        <taxon>indigoferoid/millettioid clade</taxon>
        <taxon>Phaseoleae</taxon>
        <taxon>Vigna</taxon>
    </lineage>
</organism>
<feature type="compositionally biased region" description="Polar residues" evidence="1">
    <location>
        <begin position="55"/>
        <end position="74"/>
    </location>
</feature>
<evidence type="ECO:0000256" key="1">
    <source>
        <dbReference type="SAM" id="MobiDB-lite"/>
    </source>
</evidence>
<feature type="region of interest" description="Disordered" evidence="1">
    <location>
        <begin position="32"/>
        <end position="74"/>
    </location>
</feature>
<evidence type="ECO:0000313" key="2">
    <source>
        <dbReference type="EMBL" id="KOM50749.1"/>
    </source>
</evidence>
<dbReference type="Proteomes" id="UP000053144">
    <property type="component" value="Chromosome 8"/>
</dbReference>
<name>A0A0L9V7U0_PHAAN</name>
<sequence length="74" mass="8310">MATMRKPQRLERLRIAKLIQQSSSSSFIIIAPTMNPHHEPPKVSNHGEPKFRASSIDTSTIAHSRNLNHVPVQS</sequence>
<dbReference type="AlphaFoldDB" id="A0A0L9V7U0"/>